<evidence type="ECO:0000256" key="1">
    <source>
        <dbReference type="ARBA" id="ARBA00009580"/>
    </source>
</evidence>
<dbReference type="InterPro" id="IPR029021">
    <property type="entry name" value="Prot-tyrosine_phosphatase-like"/>
</dbReference>
<dbReference type="EMBL" id="JH816636">
    <property type="protein sequence ID" value="EKC35902.1"/>
    <property type="molecule type" value="Genomic_DNA"/>
</dbReference>
<reference evidence="6" key="1">
    <citation type="journal article" date="2012" name="Nature">
        <title>The oyster genome reveals stress adaptation and complexity of shell formation.</title>
        <authorList>
            <person name="Zhang G."/>
            <person name="Fang X."/>
            <person name="Guo X."/>
            <person name="Li L."/>
            <person name="Luo R."/>
            <person name="Xu F."/>
            <person name="Yang P."/>
            <person name="Zhang L."/>
            <person name="Wang X."/>
            <person name="Qi H."/>
            <person name="Xiong Z."/>
            <person name="Que H."/>
            <person name="Xie Y."/>
            <person name="Holland P.W."/>
            <person name="Paps J."/>
            <person name="Zhu Y."/>
            <person name="Wu F."/>
            <person name="Chen Y."/>
            <person name="Wang J."/>
            <person name="Peng C."/>
            <person name="Meng J."/>
            <person name="Yang L."/>
            <person name="Liu J."/>
            <person name="Wen B."/>
            <person name="Zhang N."/>
            <person name="Huang Z."/>
            <person name="Zhu Q."/>
            <person name="Feng Y."/>
            <person name="Mount A."/>
            <person name="Hedgecock D."/>
            <person name="Xu Z."/>
            <person name="Liu Y."/>
            <person name="Domazet-Loso T."/>
            <person name="Du Y."/>
            <person name="Sun X."/>
            <person name="Zhang S."/>
            <person name="Liu B."/>
            <person name="Cheng P."/>
            <person name="Jiang X."/>
            <person name="Li J."/>
            <person name="Fan D."/>
            <person name="Wang W."/>
            <person name="Fu W."/>
            <person name="Wang T."/>
            <person name="Wang B."/>
            <person name="Zhang J."/>
            <person name="Peng Z."/>
            <person name="Li Y."/>
            <person name="Li N."/>
            <person name="Wang J."/>
            <person name="Chen M."/>
            <person name="He Y."/>
            <person name="Tan F."/>
            <person name="Song X."/>
            <person name="Zheng Q."/>
            <person name="Huang R."/>
            <person name="Yang H."/>
            <person name="Du X."/>
            <person name="Chen L."/>
            <person name="Yang M."/>
            <person name="Gaffney P.M."/>
            <person name="Wang S."/>
            <person name="Luo L."/>
            <person name="She Z."/>
            <person name="Ming Y."/>
            <person name="Huang W."/>
            <person name="Zhang S."/>
            <person name="Huang B."/>
            <person name="Zhang Y."/>
            <person name="Qu T."/>
            <person name="Ni P."/>
            <person name="Miao G."/>
            <person name="Wang J."/>
            <person name="Wang Q."/>
            <person name="Steinberg C.E."/>
            <person name="Wang H."/>
            <person name="Li N."/>
            <person name="Qian L."/>
            <person name="Zhang G."/>
            <person name="Li Y."/>
            <person name="Yang H."/>
            <person name="Liu X."/>
            <person name="Wang J."/>
            <person name="Yin Y."/>
            <person name="Wang J."/>
        </authorList>
    </citation>
    <scope>NUCLEOTIDE SEQUENCE [LARGE SCALE GENOMIC DNA]</scope>
    <source>
        <strain evidence="6">05x7-T-G4-1.051#20</strain>
    </source>
</reference>
<keyword evidence="3" id="KW-0378">Hydrolase</keyword>
<organism evidence="6">
    <name type="scientific">Magallana gigas</name>
    <name type="common">Pacific oyster</name>
    <name type="synonym">Crassostrea gigas</name>
    <dbReference type="NCBI Taxonomy" id="29159"/>
    <lineage>
        <taxon>Eukaryota</taxon>
        <taxon>Metazoa</taxon>
        <taxon>Spiralia</taxon>
        <taxon>Lophotrochozoa</taxon>
        <taxon>Mollusca</taxon>
        <taxon>Bivalvia</taxon>
        <taxon>Autobranchia</taxon>
        <taxon>Pteriomorphia</taxon>
        <taxon>Ostreida</taxon>
        <taxon>Ostreoidea</taxon>
        <taxon>Ostreidae</taxon>
        <taxon>Magallana</taxon>
    </lineage>
</organism>
<dbReference type="PANTHER" id="PTHR19134">
    <property type="entry name" value="RECEPTOR-TYPE TYROSINE-PROTEIN PHOSPHATASE"/>
    <property type="match status" value="1"/>
</dbReference>
<dbReference type="PROSITE" id="PS50055">
    <property type="entry name" value="TYR_PHOSPHATASE_PTP"/>
    <property type="match status" value="1"/>
</dbReference>
<name>K1QG90_MAGGI</name>
<dbReference type="InterPro" id="IPR000242">
    <property type="entry name" value="PTP_cat"/>
</dbReference>
<dbReference type="GO" id="GO:0008045">
    <property type="term" value="P:motor neuron axon guidance"/>
    <property type="evidence" value="ECO:0007669"/>
    <property type="project" value="TreeGrafter"/>
</dbReference>
<dbReference type="Pfam" id="PF00102">
    <property type="entry name" value="Y_phosphatase"/>
    <property type="match status" value="1"/>
</dbReference>
<dbReference type="AlphaFoldDB" id="K1QG90"/>
<dbReference type="Gene3D" id="3.90.190.10">
    <property type="entry name" value="Protein tyrosine phosphatase superfamily"/>
    <property type="match status" value="1"/>
</dbReference>
<keyword evidence="4" id="KW-0904">Protein phosphatase</keyword>
<dbReference type="GO" id="GO:0004725">
    <property type="term" value="F:protein tyrosine phosphatase activity"/>
    <property type="evidence" value="ECO:0007669"/>
    <property type="project" value="UniProtKB-EC"/>
</dbReference>
<evidence type="ECO:0000256" key="3">
    <source>
        <dbReference type="ARBA" id="ARBA00022801"/>
    </source>
</evidence>
<keyword evidence="6" id="KW-0675">Receptor</keyword>
<evidence type="ECO:0000259" key="5">
    <source>
        <dbReference type="PROSITE" id="PS50055"/>
    </source>
</evidence>
<accession>K1QG90</accession>
<sequence length="146" mass="16760">MDNKGETAPVYDGFNSIIPTDSNYYNIDINTTLDIPIDKLEIVIAEKRKNENEGFRKEYAGANRQKEYIATQGPKSNTLGDFWRMIWQENVSSVVMVTTLVEGEKPHMWRPGCCRAMNFTIKIPLTIEMSHTKNGNNQLCSFYEEV</sequence>
<dbReference type="HOGENOM" id="CLU_1779242_0_0_1"/>
<dbReference type="PANTHER" id="PTHR19134:SF562">
    <property type="entry name" value="PROTEIN-TYROSINE-PHOSPHATASE"/>
    <property type="match status" value="1"/>
</dbReference>
<dbReference type="InParanoid" id="K1QG90"/>
<dbReference type="EC" id="3.1.3.48" evidence="2"/>
<evidence type="ECO:0000256" key="4">
    <source>
        <dbReference type="ARBA" id="ARBA00022912"/>
    </source>
</evidence>
<comment type="similarity">
    <text evidence="1">Belongs to the protein-tyrosine phosphatase family.</text>
</comment>
<dbReference type="InterPro" id="IPR050348">
    <property type="entry name" value="Protein-Tyr_Phosphatase"/>
</dbReference>
<protein>
    <recommendedName>
        <fullName evidence="2">protein-tyrosine-phosphatase</fullName>
        <ecNumber evidence="2">3.1.3.48</ecNumber>
    </recommendedName>
</protein>
<proteinExistence type="inferred from homology"/>
<dbReference type="SUPFAM" id="SSF52799">
    <property type="entry name" value="(Phosphotyrosine protein) phosphatases II"/>
    <property type="match status" value="1"/>
</dbReference>
<evidence type="ECO:0000256" key="2">
    <source>
        <dbReference type="ARBA" id="ARBA00013064"/>
    </source>
</evidence>
<gene>
    <name evidence="6" type="ORF">CGI_10024310</name>
</gene>
<evidence type="ECO:0000313" key="6">
    <source>
        <dbReference type="EMBL" id="EKC35902.1"/>
    </source>
</evidence>
<feature type="domain" description="Tyrosine-protein phosphatase" evidence="5">
    <location>
        <begin position="35"/>
        <end position="109"/>
    </location>
</feature>